<gene>
    <name evidence="3" type="ORF">HT99x_007835</name>
    <name evidence="2" type="ORF">HT99x_02082</name>
</gene>
<dbReference type="RefSeq" id="WP_075066707.1">
    <property type="nucleotide sequence ID" value="NZ_LKAJ02000001.1"/>
</dbReference>
<name>A0A0Q9YW65_9GAMM</name>
<evidence type="ECO:0000313" key="3">
    <source>
        <dbReference type="EMBL" id="MCS5711342.1"/>
    </source>
</evidence>
<keyword evidence="4" id="KW-1185">Reference proteome</keyword>
<feature type="region of interest" description="Disordered" evidence="1">
    <location>
        <begin position="186"/>
        <end position="255"/>
    </location>
</feature>
<accession>A0A0Q9YW65</accession>
<evidence type="ECO:0000313" key="2">
    <source>
        <dbReference type="EMBL" id="KRG20865.1"/>
    </source>
</evidence>
<evidence type="ECO:0000313" key="4">
    <source>
        <dbReference type="Proteomes" id="UP000051497"/>
    </source>
</evidence>
<proteinExistence type="predicted"/>
<dbReference type="EMBL" id="LKAJ01000008">
    <property type="protein sequence ID" value="KRG20865.1"/>
    <property type="molecule type" value="Genomic_DNA"/>
</dbReference>
<organism evidence="2">
    <name type="scientific">Candidatus Berkiella aquae</name>
    <dbReference type="NCBI Taxonomy" id="295108"/>
    <lineage>
        <taxon>Bacteria</taxon>
        <taxon>Pseudomonadati</taxon>
        <taxon>Pseudomonadota</taxon>
        <taxon>Gammaproteobacteria</taxon>
        <taxon>Candidatus Berkiellales</taxon>
        <taxon>Candidatus Berkiellaceae</taxon>
        <taxon>Candidatus Berkiella</taxon>
    </lineage>
</organism>
<reference evidence="3" key="3">
    <citation type="submission" date="2021-06" db="EMBL/GenBank/DDBJ databases">
        <title>Genomic Description and Analysis of Intracellular Bacteria, Candidatus Berkiella cookevillensis and Candidatus Berkiella aquae.</title>
        <authorList>
            <person name="Kidane D.T."/>
            <person name="Mehari Y.T."/>
            <person name="Rice F.C."/>
            <person name="Arivett B.A."/>
            <person name="Farone A.L."/>
            <person name="Berk S.G."/>
            <person name="Farone M.B."/>
        </authorList>
    </citation>
    <scope>NUCLEOTIDE SEQUENCE</scope>
    <source>
        <strain evidence="3">HT99</strain>
    </source>
</reference>
<evidence type="ECO:0000256" key="1">
    <source>
        <dbReference type="SAM" id="MobiDB-lite"/>
    </source>
</evidence>
<reference evidence="2" key="1">
    <citation type="submission" date="2015-09" db="EMBL/GenBank/DDBJ databases">
        <title>Draft Genome Sequences of Two Novel Amoeba-resistant Intranuclear Bacteria, Candidatus Berkiella cookevillensis and Candidatus Berkiella aquae.</title>
        <authorList>
            <person name="Mehari Y.T."/>
            <person name="Arivett B.A."/>
            <person name="Farone A.L."/>
            <person name="Gunderson J.H."/>
            <person name="Farone M.B."/>
        </authorList>
    </citation>
    <scope>NUCLEOTIDE SEQUENCE [LARGE SCALE GENOMIC DNA]</scope>
    <source>
        <strain evidence="2">HT99</strain>
    </source>
</reference>
<dbReference type="Proteomes" id="UP000051497">
    <property type="component" value="Unassembled WGS sequence"/>
</dbReference>
<sequence length="255" mass="29085">MLAGTTSTDTHFTDAQTLLYILTGQRPEKTVGTIDKLRQRGEHLRFTFSDQKQDFFQVLAMLKLLGIPHCPDLYKNVGNKENPRFEYYISVAPQQFNMLFNFVNPDAMHTLCKEGERLQFDTSELPLLNAQLNILFDKSILEKISERNQDKYSLDGLMYYIAKLTMNSMPCFAHLEKSGIQFEATVEQSDNEEAKEMSEHTTPKLVLTQFTQSKKRRVTESSDSANELVVSDEEEAEVEASKGVNAQQAKRPVAK</sequence>
<dbReference type="EMBL" id="LKAJ02000001">
    <property type="protein sequence ID" value="MCS5711342.1"/>
    <property type="molecule type" value="Genomic_DNA"/>
</dbReference>
<reference evidence="3" key="2">
    <citation type="journal article" date="2016" name="Genome Announc.">
        <title>Draft Genome Sequences of Two Novel Amoeba-Resistant Intranuclear Bacteria, 'Candidatus Berkiella cookevillensis' and 'Candidatus Berkiella aquae'.</title>
        <authorList>
            <person name="Mehari Y.T."/>
            <person name="Arivett B.A."/>
            <person name="Farone A.L."/>
            <person name="Gunderson J.H."/>
            <person name="Farone M.B."/>
        </authorList>
    </citation>
    <scope>NUCLEOTIDE SEQUENCE</scope>
    <source>
        <strain evidence="3">HT99</strain>
    </source>
</reference>
<protein>
    <submittedName>
        <fullName evidence="2">Uncharacterized protein</fullName>
    </submittedName>
</protein>
<dbReference type="STRING" id="295108.HT99x_02082"/>
<feature type="compositionally biased region" description="Basic and acidic residues" evidence="1">
    <location>
        <begin position="192"/>
        <end position="202"/>
    </location>
</feature>
<comment type="caution">
    <text evidence="2">The sequence shown here is derived from an EMBL/GenBank/DDBJ whole genome shotgun (WGS) entry which is preliminary data.</text>
</comment>
<dbReference type="AlphaFoldDB" id="A0A0Q9YW65"/>